<comment type="caution">
    <text evidence="3">The sequence shown here is derived from an EMBL/GenBank/DDBJ whole genome shotgun (WGS) entry which is preliminary data.</text>
</comment>
<comment type="similarity">
    <text evidence="1">Belongs to the AB hydrolase superfamily.</text>
</comment>
<reference evidence="3 4" key="1">
    <citation type="submission" date="2018-10" db="EMBL/GenBank/DDBJ databases">
        <title>Genomic Encyclopedia of Type Strains, Phase IV (KMG-IV): sequencing the most valuable type-strain genomes for metagenomic binning, comparative biology and taxonomic classification.</title>
        <authorList>
            <person name="Goeker M."/>
        </authorList>
    </citation>
    <scope>NUCLEOTIDE SEQUENCE [LARGE SCALE GENOMIC DNA]</scope>
    <source>
        <strain evidence="3 4">DSM 25586</strain>
    </source>
</reference>
<protein>
    <submittedName>
        <fullName evidence="3">Sigma-B regulation protein RsbQ</fullName>
    </submittedName>
</protein>
<proteinExistence type="inferred from homology"/>
<dbReference type="InterPro" id="IPR029058">
    <property type="entry name" value="AB_hydrolase_fold"/>
</dbReference>
<dbReference type="Proteomes" id="UP000276055">
    <property type="component" value="Unassembled WGS sequence"/>
</dbReference>
<dbReference type="Gene3D" id="3.40.50.1820">
    <property type="entry name" value="alpha/beta hydrolase"/>
    <property type="match status" value="1"/>
</dbReference>
<dbReference type="GO" id="GO:0003824">
    <property type="term" value="F:catalytic activity"/>
    <property type="evidence" value="ECO:0007669"/>
    <property type="project" value="UniProtKB-ARBA"/>
</dbReference>
<dbReference type="AlphaFoldDB" id="A0A495E732"/>
<dbReference type="Pfam" id="PF00561">
    <property type="entry name" value="Abhydrolase_1"/>
    <property type="match status" value="1"/>
</dbReference>
<sequence>MRNNVQVCGPEDGPVLVFAHGFGTDQSMWGKILHWFTDHYRVVLLDHVGSGGSDPSAYDSAAYSTLGAYVDDLVEVCDELDLQDVTLIGHSVGSMMAVSAAARDAGRRFGRLVLLTASPSYLDHPEDGYVGGFTRQDLDDVFESLDANYVVWAESMAPVYMNTPHAPELDHEIQGSFGRISPRVARDFARVAFLSDVRNLLGQVTVPVLVLQSTDDVVTPDHVGTYLHNELPNSTLVRLAATGHFPQSSAPEETSAAILDFLKPA</sequence>
<dbReference type="InterPro" id="IPR000073">
    <property type="entry name" value="AB_hydrolase_1"/>
</dbReference>
<evidence type="ECO:0000259" key="2">
    <source>
        <dbReference type="Pfam" id="PF00561"/>
    </source>
</evidence>
<evidence type="ECO:0000313" key="3">
    <source>
        <dbReference type="EMBL" id="RKR12748.1"/>
    </source>
</evidence>
<name>A0A495E732_9MICC</name>
<dbReference type="PANTHER" id="PTHR43039">
    <property type="entry name" value="ESTERASE-RELATED"/>
    <property type="match status" value="1"/>
</dbReference>
<dbReference type="EMBL" id="RBIR01000011">
    <property type="protein sequence ID" value="RKR12748.1"/>
    <property type="molecule type" value="Genomic_DNA"/>
</dbReference>
<feature type="domain" description="AB hydrolase-1" evidence="2">
    <location>
        <begin position="14"/>
        <end position="248"/>
    </location>
</feature>
<gene>
    <name evidence="3" type="ORF">C8D78_3655</name>
</gene>
<dbReference type="RefSeq" id="WP_167467955.1">
    <property type="nucleotide sequence ID" value="NZ_RBIR01000011.1"/>
</dbReference>
<organism evidence="3 4">
    <name type="scientific">Arthrobacter oryzae</name>
    <dbReference type="NCBI Taxonomy" id="409290"/>
    <lineage>
        <taxon>Bacteria</taxon>
        <taxon>Bacillati</taxon>
        <taxon>Actinomycetota</taxon>
        <taxon>Actinomycetes</taxon>
        <taxon>Micrococcales</taxon>
        <taxon>Micrococcaceae</taxon>
        <taxon>Arthrobacter</taxon>
    </lineage>
</organism>
<accession>A0A495E732</accession>
<evidence type="ECO:0000313" key="4">
    <source>
        <dbReference type="Proteomes" id="UP000276055"/>
    </source>
</evidence>
<dbReference type="PRINTS" id="PR00111">
    <property type="entry name" value="ABHYDROLASE"/>
</dbReference>
<dbReference type="SUPFAM" id="SSF53474">
    <property type="entry name" value="alpha/beta-Hydrolases"/>
    <property type="match status" value="1"/>
</dbReference>
<evidence type="ECO:0000256" key="1">
    <source>
        <dbReference type="ARBA" id="ARBA00008645"/>
    </source>
</evidence>